<evidence type="ECO:0000313" key="2">
    <source>
        <dbReference type="Proteomes" id="UP001497700"/>
    </source>
</evidence>
<organism evidence="1 2">
    <name type="scientific">Hypoxylon rubiginosum</name>
    <dbReference type="NCBI Taxonomy" id="110542"/>
    <lineage>
        <taxon>Eukaryota</taxon>
        <taxon>Fungi</taxon>
        <taxon>Dikarya</taxon>
        <taxon>Ascomycota</taxon>
        <taxon>Pezizomycotina</taxon>
        <taxon>Sordariomycetes</taxon>
        <taxon>Xylariomycetidae</taxon>
        <taxon>Xylariales</taxon>
        <taxon>Hypoxylaceae</taxon>
        <taxon>Hypoxylon</taxon>
    </lineage>
</organism>
<comment type="caution">
    <text evidence="1">The sequence shown here is derived from an EMBL/GenBank/DDBJ whole genome shotgun (WGS) entry which is preliminary data.</text>
</comment>
<name>A0ACB9ZBH1_9PEZI</name>
<dbReference type="Proteomes" id="UP001497700">
    <property type="component" value="Unassembled WGS sequence"/>
</dbReference>
<dbReference type="EMBL" id="MU393432">
    <property type="protein sequence ID" value="KAI4869155.1"/>
    <property type="molecule type" value="Genomic_DNA"/>
</dbReference>
<protein>
    <submittedName>
        <fullName evidence="1">Ankyrin repeat-containing domain protein</fullName>
    </submittedName>
</protein>
<gene>
    <name evidence="1" type="ORF">F4820DRAFT_444278</name>
</gene>
<sequence>MSALSTQGLLAAARDGNVDQLRSCLSLLPVVLPPVVSLDDVLAEAARSNQASTVSVLLQHGAKVTYVVQEAAHQGGEREVYRLLIQHGLDVNCGFGHAGGPLTEAVLAGDLEWVKLLLDNGADPELAPLYGNQAALAVAAANSVDMGIVDLLMKHGARADYKGLLPLAVKEGNVPFVQFILDQGANENERVEESYLLPEMKGSMLQLAMESGHNDIVEILLKHGASFNTRK</sequence>
<proteinExistence type="predicted"/>
<accession>A0ACB9ZBH1</accession>
<reference evidence="1 2" key="1">
    <citation type="journal article" date="2022" name="New Phytol.">
        <title>Ecological generalism drives hyperdiversity of secondary metabolite gene clusters in xylarialean endophytes.</title>
        <authorList>
            <person name="Franco M.E.E."/>
            <person name="Wisecaver J.H."/>
            <person name="Arnold A.E."/>
            <person name="Ju Y.M."/>
            <person name="Slot J.C."/>
            <person name="Ahrendt S."/>
            <person name="Moore L.P."/>
            <person name="Eastman K.E."/>
            <person name="Scott K."/>
            <person name="Konkel Z."/>
            <person name="Mondo S.J."/>
            <person name="Kuo A."/>
            <person name="Hayes R.D."/>
            <person name="Haridas S."/>
            <person name="Andreopoulos B."/>
            <person name="Riley R."/>
            <person name="LaButti K."/>
            <person name="Pangilinan J."/>
            <person name="Lipzen A."/>
            <person name="Amirebrahimi M."/>
            <person name="Yan J."/>
            <person name="Adam C."/>
            <person name="Keymanesh K."/>
            <person name="Ng V."/>
            <person name="Louie K."/>
            <person name="Northen T."/>
            <person name="Drula E."/>
            <person name="Henrissat B."/>
            <person name="Hsieh H.M."/>
            <person name="Youens-Clark K."/>
            <person name="Lutzoni F."/>
            <person name="Miadlikowska J."/>
            <person name="Eastwood D.C."/>
            <person name="Hamelin R.C."/>
            <person name="Grigoriev I.V."/>
            <person name="U'Ren J.M."/>
        </authorList>
    </citation>
    <scope>NUCLEOTIDE SEQUENCE [LARGE SCALE GENOMIC DNA]</scope>
    <source>
        <strain evidence="1 2">CBS 119005</strain>
    </source>
</reference>
<keyword evidence="2" id="KW-1185">Reference proteome</keyword>
<evidence type="ECO:0000313" key="1">
    <source>
        <dbReference type="EMBL" id="KAI4869155.1"/>
    </source>
</evidence>